<dbReference type="PANTHER" id="PTHR42852:SF17">
    <property type="entry name" value="THIOREDOXIN-LIKE PROTEIN HI_1115"/>
    <property type="match status" value="1"/>
</dbReference>
<keyword evidence="4" id="KW-0413">Isomerase</keyword>
<dbReference type="PROSITE" id="PS00194">
    <property type="entry name" value="THIOREDOXIN_1"/>
    <property type="match status" value="1"/>
</dbReference>
<sequence>MFKNLIFIALLFTALFGYAQENPIKKNVLNEQSVVRGEDGLVYPFNAWKKLMQTGKYGIKSRKTVTESGQPEYLIYELSAEQKSAYMDKIPKPRASDSFREGDLFNGLKITDMNGNKYDLRDSTGKIFVLNFWFINCPPCKREIPQLNELVAKYKDNKDVVFLAIALDEKYDLKSFLKSTAFDYNIVDGGRYIANKYGVKGYPTHVVVDKKGYIAFSTLGLASNTIYWVEKSINESLK</sequence>
<feature type="domain" description="Thioredoxin" evidence="3">
    <location>
        <begin position="99"/>
        <end position="238"/>
    </location>
</feature>
<evidence type="ECO:0000259" key="3">
    <source>
        <dbReference type="PROSITE" id="PS51352"/>
    </source>
</evidence>
<gene>
    <name evidence="4" type="ORF">BCL90_3198</name>
    <name evidence="5" type="ORF">E3V97_17540</name>
</gene>
<dbReference type="PANTHER" id="PTHR42852">
    <property type="entry name" value="THIOL:DISULFIDE INTERCHANGE PROTEIN DSBE"/>
    <property type="match status" value="1"/>
</dbReference>
<dbReference type="EMBL" id="SOPX01000003">
    <property type="protein sequence ID" value="TFB29983.1"/>
    <property type="molecule type" value="Genomic_DNA"/>
</dbReference>
<organism evidence="4 6">
    <name type="scientific">Pedobacter alluvionis</name>
    <dbReference type="NCBI Taxonomy" id="475253"/>
    <lineage>
        <taxon>Bacteria</taxon>
        <taxon>Pseudomonadati</taxon>
        <taxon>Bacteroidota</taxon>
        <taxon>Sphingobacteriia</taxon>
        <taxon>Sphingobacteriales</taxon>
        <taxon>Sphingobacteriaceae</taxon>
        <taxon>Pedobacter</taxon>
    </lineage>
</organism>
<dbReference type="InterPro" id="IPR017937">
    <property type="entry name" value="Thioredoxin_CS"/>
</dbReference>
<keyword evidence="7" id="KW-1185">Reference proteome</keyword>
<dbReference type="InterPro" id="IPR000866">
    <property type="entry name" value="AhpC/TSA"/>
</dbReference>
<dbReference type="PROSITE" id="PS51352">
    <property type="entry name" value="THIOREDOXIN_2"/>
    <property type="match status" value="1"/>
</dbReference>
<dbReference type="Proteomes" id="UP000297429">
    <property type="component" value="Unassembled WGS sequence"/>
</dbReference>
<dbReference type="RefSeq" id="WP_121284851.1">
    <property type="nucleotide sequence ID" value="NZ_RCCK01000012.1"/>
</dbReference>
<proteinExistence type="predicted"/>
<dbReference type="GO" id="GO:0016209">
    <property type="term" value="F:antioxidant activity"/>
    <property type="evidence" value="ECO:0007669"/>
    <property type="project" value="InterPro"/>
</dbReference>
<evidence type="ECO:0000313" key="7">
    <source>
        <dbReference type="Proteomes" id="UP000297429"/>
    </source>
</evidence>
<name>A0A497XZV2_9SPHI</name>
<dbReference type="InterPro" id="IPR036249">
    <property type="entry name" value="Thioredoxin-like_sf"/>
</dbReference>
<dbReference type="Gene3D" id="3.40.30.10">
    <property type="entry name" value="Glutaredoxin"/>
    <property type="match status" value="1"/>
</dbReference>
<dbReference type="GO" id="GO:0016853">
    <property type="term" value="F:isomerase activity"/>
    <property type="evidence" value="ECO:0007669"/>
    <property type="project" value="UniProtKB-KW"/>
</dbReference>
<evidence type="ECO:0000313" key="6">
    <source>
        <dbReference type="Proteomes" id="UP000273898"/>
    </source>
</evidence>
<evidence type="ECO:0000313" key="5">
    <source>
        <dbReference type="EMBL" id="TFB29983.1"/>
    </source>
</evidence>
<comment type="caution">
    <text evidence="4">The sequence shown here is derived from an EMBL/GenBank/DDBJ whole genome shotgun (WGS) entry which is preliminary data.</text>
</comment>
<evidence type="ECO:0000256" key="1">
    <source>
        <dbReference type="ARBA" id="ARBA00023284"/>
    </source>
</evidence>
<dbReference type="InterPro" id="IPR013766">
    <property type="entry name" value="Thioredoxin_domain"/>
</dbReference>
<dbReference type="OrthoDB" id="9815205at2"/>
<dbReference type="GO" id="GO:0016491">
    <property type="term" value="F:oxidoreductase activity"/>
    <property type="evidence" value="ECO:0007669"/>
    <property type="project" value="InterPro"/>
</dbReference>
<evidence type="ECO:0000256" key="2">
    <source>
        <dbReference type="SAM" id="SignalP"/>
    </source>
</evidence>
<dbReference type="CDD" id="cd02966">
    <property type="entry name" value="TlpA_like_family"/>
    <property type="match status" value="1"/>
</dbReference>
<dbReference type="EMBL" id="RCCK01000012">
    <property type="protein sequence ID" value="RLJ74855.1"/>
    <property type="molecule type" value="Genomic_DNA"/>
</dbReference>
<reference evidence="4 6" key="1">
    <citation type="submission" date="2018-10" db="EMBL/GenBank/DDBJ databases">
        <title>Genomic Encyclopedia of Archaeal and Bacterial Type Strains, Phase II (KMG-II): from individual species to whole genera.</title>
        <authorList>
            <person name="Goeker M."/>
        </authorList>
    </citation>
    <scope>NUCLEOTIDE SEQUENCE [LARGE SCALE GENOMIC DNA]</scope>
    <source>
        <strain evidence="4 6">DSM 19624</strain>
    </source>
</reference>
<dbReference type="AlphaFoldDB" id="A0A497XZV2"/>
<accession>A0A497XZV2</accession>
<dbReference type="SUPFAM" id="SSF52833">
    <property type="entry name" value="Thioredoxin-like"/>
    <property type="match status" value="1"/>
</dbReference>
<protein>
    <submittedName>
        <fullName evidence="4">Thiol-disulfide isomerase/thioredoxin</fullName>
    </submittedName>
    <submittedName>
        <fullName evidence="5">TlpA family protein disulfide reductase</fullName>
    </submittedName>
</protein>
<reference evidence="5 7" key="2">
    <citation type="submission" date="2019-03" db="EMBL/GenBank/DDBJ databases">
        <authorList>
            <person name="He R.-H."/>
        </authorList>
    </citation>
    <scope>NUCLEOTIDE SEQUENCE [LARGE SCALE GENOMIC DNA]</scope>
    <source>
        <strain evidence="5 7">DSM 19624</strain>
    </source>
</reference>
<dbReference type="Proteomes" id="UP000273898">
    <property type="component" value="Unassembled WGS sequence"/>
</dbReference>
<feature type="signal peptide" evidence="2">
    <location>
        <begin position="1"/>
        <end position="19"/>
    </location>
</feature>
<feature type="chain" id="PRO_5044605590" evidence="2">
    <location>
        <begin position="20"/>
        <end position="238"/>
    </location>
</feature>
<keyword evidence="1" id="KW-0676">Redox-active center</keyword>
<evidence type="ECO:0000313" key="4">
    <source>
        <dbReference type="EMBL" id="RLJ74855.1"/>
    </source>
</evidence>
<dbReference type="InterPro" id="IPR050553">
    <property type="entry name" value="Thioredoxin_ResA/DsbE_sf"/>
</dbReference>
<dbReference type="Pfam" id="PF00578">
    <property type="entry name" value="AhpC-TSA"/>
    <property type="match status" value="1"/>
</dbReference>
<keyword evidence="2" id="KW-0732">Signal</keyword>